<dbReference type="GO" id="GO:0160147">
    <property type="term" value="F:tRNA pseudouridine(38-40) synthase activity"/>
    <property type="evidence" value="ECO:0007669"/>
    <property type="project" value="UniProtKB-EC"/>
</dbReference>
<dbReference type="InterPro" id="IPR020095">
    <property type="entry name" value="PsdUridine_synth_TruA_C"/>
</dbReference>
<comment type="catalytic activity">
    <reaction evidence="4 7">
        <text>uridine(38/39/40) in tRNA = pseudouridine(38/39/40) in tRNA</text>
        <dbReference type="Rhea" id="RHEA:22376"/>
        <dbReference type="Rhea" id="RHEA-COMP:10085"/>
        <dbReference type="Rhea" id="RHEA-COMP:10087"/>
        <dbReference type="ChEBI" id="CHEBI:65314"/>
        <dbReference type="ChEBI" id="CHEBI:65315"/>
        <dbReference type="EC" id="5.4.99.12"/>
    </reaction>
</comment>
<comment type="similarity">
    <text evidence="1 4 7">Belongs to the tRNA pseudouridine synthase TruA family.</text>
</comment>
<dbReference type="SUPFAM" id="SSF55120">
    <property type="entry name" value="Pseudouridine synthase"/>
    <property type="match status" value="1"/>
</dbReference>
<dbReference type="InterPro" id="IPR020097">
    <property type="entry name" value="PsdUridine_synth_TruA_a/b_dom"/>
</dbReference>
<keyword evidence="10" id="KW-1185">Reference proteome</keyword>
<dbReference type="Pfam" id="PF01416">
    <property type="entry name" value="PseudoU_synth_1"/>
    <property type="match status" value="2"/>
</dbReference>
<keyword evidence="3 4" id="KW-0413">Isomerase</keyword>
<reference evidence="9 10" key="1">
    <citation type="submission" date="2020-07" db="EMBL/GenBank/DDBJ databases">
        <title>Alkalicella. sp. LB2 genome.</title>
        <authorList>
            <person name="Postec A."/>
            <person name="Quemeneur M."/>
        </authorList>
    </citation>
    <scope>NUCLEOTIDE SEQUENCE [LARGE SCALE GENOMIC DNA]</scope>
    <source>
        <strain evidence="9 10">LB2</strain>
    </source>
</reference>
<dbReference type="CDD" id="cd02570">
    <property type="entry name" value="PseudoU_synth_EcTruA"/>
    <property type="match status" value="1"/>
</dbReference>
<feature type="binding site" evidence="4 6">
    <location>
        <position position="114"/>
    </location>
    <ligand>
        <name>substrate</name>
    </ligand>
</feature>
<evidence type="ECO:0000313" key="10">
    <source>
        <dbReference type="Proteomes" id="UP000516160"/>
    </source>
</evidence>
<feature type="active site" description="Nucleophile" evidence="4 5">
    <location>
        <position position="54"/>
    </location>
</feature>
<dbReference type="Gene3D" id="3.30.70.580">
    <property type="entry name" value="Pseudouridine synthase I, catalytic domain, N-terminal subdomain"/>
    <property type="match status" value="1"/>
</dbReference>
<comment type="caution">
    <text evidence="4">Lacks conserved residue(s) required for the propagation of feature annotation.</text>
</comment>
<dbReference type="HAMAP" id="MF_00171">
    <property type="entry name" value="TruA"/>
    <property type="match status" value="1"/>
</dbReference>
<dbReference type="InterPro" id="IPR020103">
    <property type="entry name" value="PsdUridine_synth_cat_dom_sf"/>
</dbReference>
<gene>
    <name evidence="4 9" type="primary">truA</name>
    <name evidence="9" type="ORF">HYG86_08135</name>
</gene>
<dbReference type="GO" id="GO:0031119">
    <property type="term" value="P:tRNA pseudouridine synthesis"/>
    <property type="evidence" value="ECO:0007669"/>
    <property type="project" value="UniProtKB-UniRule"/>
</dbReference>
<dbReference type="InterPro" id="IPR020094">
    <property type="entry name" value="TruA/RsuA/RluB/E/F_N"/>
</dbReference>
<dbReference type="EMBL" id="CP058559">
    <property type="protein sequence ID" value="QNO14757.1"/>
    <property type="molecule type" value="Genomic_DNA"/>
</dbReference>
<evidence type="ECO:0000256" key="4">
    <source>
        <dbReference type="HAMAP-Rule" id="MF_00171"/>
    </source>
</evidence>
<feature type="domain" description="Pseudouridine synthase I TruA alpha/beta" evidence="8">
    <location>
        <begin position="9"/>
        <end position="107"/>
    </location>
</feature>
<dbReference type="Proteomes" id="UP000516160">
    <property type="component" value="Chromosome"/>
</dbReference>
<protein>
    <recommendedName>
        <fullName evidence="4">tRNA pseudouridine synthase A</fullName>
        <ecNumber evidence="4">5.4.99.12</ecNumber>
    </recommendedName>
    <alternativeName>
        <fullName evidence="4">tRNA pseudouridine(38-40) synthase</fullName>
    </alternativeName>
    <alternativeName>
        <fullName evidence="4">tRNA pseudouridylate synthase I</fullName>
    </alternativeName>
    <alternativeName>
        <fullName evidence="4">tRNA-uridine isomerase I</fullName>
    </alternativeName>
</protein>
<evidence type="ECO:0000256" key="6">
    <source>
        <dbReference type="PIRSR" id="PIRSR001430-2"/>
    </source>
</evidence>
<feature type="domain" description="Pseudouridine synthase I TruA alpha/beta" evidence="8">
    <location>
        <begin position="147"/>
        <end position="248"/>
    </location>
</feature>
<organism evidence="9 10">
    <name type="scientific">Alkalicella caledoniensis</name>
    <dbReference type="NCBI Taxonomy" id="2731377"/>
    <lineage>
        <taxon>Bacteria</taxon>
        <taxon>Bacillati</taxon>
        <taxon>Bacillota</taxon>
        <taxon>Clostridia</taxon>
        <taxon>Eubacteriales</taxon>
        <taxon>Proteinivoracaceae</taxon>
        <taxon>Alkalicella</taxon>
    </lineage>
</organism>
<dbReference type="Gene3D" id="3.30.70.660">
    <property type="entry name" value="Pseudouridine synthase I, catalytic domain, C-terminal subdomain"/>
    <property type="match status" value="1"/>
</dbReference>
<keyword evidence="2 4" id="KW-0819">tRNA processing</keyword>
<evidence type="ECO:0000256" key="7">
    <source>
        <dbReference type="RuleBase" id="RU003792"/>
    </source>
</evidence>
<dbReference type="KEGG" id="acae:HYG86_08135"/>
<dbReference type="RefSeq" id="WP_213168717.1">
    <property type="nucleotide sequence ID" value="NZ_CP058559.1"/>
</dbReference>
<dbReference type="GO" id="GO:0003723">
    <property type="term" value="F:RNA binding"/>
    <property type="evidence" value="ECO:0007669"/>
    <property type="project" value="InterPro"/>
</dbReference>
<name>A0A7G9W7U5_ALKCA</name>
<dbReference type="PANTHER" id="PTHR11142">
    <property type="entry name" value="PSEUDOURIDYLATE SYNTHASE"/>
    <property type="match status" value="1"/>
</dbReference>
<dbReference type="AlphaFoldDB" id="A0A7G9W7U5"/>
<dbReference type="EC" id="5.4.99.12" evidence="4"/>
<evidence type="ECO:0000256" key="2">
    <source>
        <dbReference type="ARBA" id="ARBA00022694"/>
    </source>
</evidence>
<evidence type="ECO:0000313" key="9">
    <source>
        <dbReference type="EMBL" id="QNO14757.1"/>
    </source>
</evidence>
<dbReference type="InterPro" id="IPR001406">
    <property type="entry name" value="PsdUridine_synth_TruA"/>
</dbReference>
<evidence type="ECO:0000256" key="3">
    <source>
        <dbReference type="ARBA" id="ARBA00023235"/>
    </source>
</evidence>
<evidence type="ECO:0000259" key="8">
    <source>
        <dbReference type="Pfam" id="PF01416"/>
    </source>
</evidence>
<dbReference type="FunFam" id="3.30.70.580:FF:000001">
    <property type="entry name" value="tRNA pseudouridine synthase A"/>
    <property type="match status" value="1"/>
</dbReference>
<dbReference type="NCBIfam" id="TIGR00071">
    <property type="entry name" value="hisT_truA"/>
    <property type="match status" value="1"/>
</dbReference>
<accession>A0A7G9W7U5</accession>
<sequence length="248" mass="28166">MFNTKLVLAYQGTNYCGFQIQTKSQDPTVQYHLDKVLSSLFNEEIKTILCSRTDSGVHANGQVVNFIHSSNKFTEQRRLVLALNAHLPYDIRVLESESMYLDFHARYHAKGKLYSYLIDNAIANRPLTNSFSYHVHKKLDFEKMVIASKYLIGTHDFSSFKGSQGATKTTVRTITRFDLTLDDQYIKIQVEGNGFLYNMVRIIVGTLIHVGMGKISPEAIKDIIEAKDRMKAGPTAPAKGLILEKIYY</sequence>
<comment type="subunit">
    <text evidence="4">Homodimer.</text>
</comment>
<comment type="function">
    <text evidence="4">Formation of pseudouridine at positions 38, 39 and 40 in the anticodon stem and loop of transfer RNAs.</text>
</comment>
<evidence type="ECO:0000256" key="1">
    <source>
        <dbReference type="ARBA" id="ARBA00009375"/>
    </source>
</evidence>
<evidence type="ECO:0000256" key="5">
    <source>
        <dbReference type="PIRSR" id="PIRSR001430-1"/>
    </source>
</evidence>
<proteinExistence type="inferred from homology"/>
<dbReference type="PIRSF" id="PIRSF001430">
    <property type="entry name" value="tRNA_psdUrid_synth"/>
    <property type="match status" value="1"/>
</dbReference>
<dbReference type="PANTHER" id="PTHR11142:SF0">
    <property type="entry name" value="TRNA PSEUDOURIDINE SYNTHASE-LIKE 1"/>
    <property type="match status" value="1"/>
</dbReference>